<accession>A0A3P5Y1J9</accession>
<dbReference type="EMBL" id="LR031568">
    <property type="protein sequence ID" value="VDC61079.1"/>
    <property type="molecule type" value="Genomic_DNA"/>
</dbReference>
<reference evidence="1" key="1">
    <citation type="submission" date="2018-11" db="EMBL/GenBank/DDBJ databases">
        <authorList>
            <consortium name="Genoscope - CEA"/>
            <person name="William W."/>
        </authorList>
    </citation>
    <scope>NUCLEOTIDE SEQUENCE</scope>
</reference>
<sequence>MLLSISFSTSIMSTFNSLLNQGNRSILLCIWLP</sequence>
<name>A0A3P5Y1J9_BRACM</name>
<dbReference type="AlphaFoldDB" id="A0A3P5Y1J9"/>
<protein>
    <submittedName>
        <fullName evidence="1">Uncharacterized protein</fullName>
    </submittedName>
</protein>
<gene>
    <name evidence="1" type="ORF">BRAA09T38690Z</name>
</gene>
<evidence type="ECO:0000313" key="1">
    <source>
        <dbReference type="EMBL" id="VDC61079.1"/>
    </source>
</evidence>
<proteinExistence type="predicted"/>
<organism evidence="1">
    <name type="scientific">Brassica campestris</name>
    <name type="common">Field mustard</name>
    <dbReference type="NCBI Taxonomy" id="3711"/>
    <lineage>
        <taxon>Eukaryota</taxon>
        <taxon>Viridiplantae</taxon>
        <taxon>Streptophyta</taxon>
        <taxon>Embryophyta</taxon>
        <taxon>Tracheophyta</taxon>
        <taxon>Spermatophyta</taxon>
        <taxon>Magnoliopsida</taxon>
        <taxon>eudicotyledons</taxon>
        <taxon>Gunneridae</taxon>
        <taxon>Pentapetalae</taxon>
        <taxon>rosids</taxon>
        <taxon>malvids</taxon>
        <taxon>Brassicales</taxon>
        <taxon>Brassicaceae</taxon>
        <taxon>Brassiceae</taxon>
        <taxon>Brassica</taxon>
    </lineage>
</organism>